<gene>
    <name evidence="2" type="ORF">IAC39_07680</name>
</gene>
<comment type="caution">
    <text evidence="2">The sequence shown here is derived from an EMBL/GenBank/DDBJ whole genome shotgun (WGS) entry which is preliminary data.</text>
</comment>
<dbReference type="EMBL" id="DVLL01000024">
    <property type="protein sequence ID" value="HIT59570.1"/>
    <property type="molecule type" value="Genomic_DNA"/>
</dbReference>
<dbReference type="InterPro" id="IPR029044">
    <property type="entry name" value="Nucleotide-diphossugar_trans"/>
</dbReference>
<feature type="domain" description="Glycosyltransferase 2-like" evidence="1">
    <location>
        <begin position="5"/>
        <end position="127"/>
    </location>
</feature>
<dbReference type="PANTHER" id="PTHR43630:SF2">
    <property type="entry name" value="GLYCOSYLTRANSFERASE"/>
    <property type="match status" value="1"/>
</dbReference>
<organism evidence="2 3">
    <name type="scientific">Candidatus Faeciplasma pullistercoris</name>
    <dbReference type="NCBI Taxonomy" id="2840800"/>
    <lineage>
        <taxon>Bacteria</taxon>
        <taxon>Bacillati</taxon>
        <taxon>Bacillota</taxon>
        <taxon>Clostridia</taxon>
        <taxon>Eubacteriales</taxon>
        <taxon>Oscillospiraceae</taxon>
        <taxon>Oscillospiraceae incertae sedis</taxon>
        <taxon>Candidatus Faeciplasma</taxon>
    </lineage>
</organism>
<dbReference type="Pfam" id="PF00535">
    <property type="entry name" value="Glycos_transf_2"/>
    <property type="match status" value="1"/>
</dbReference>
<name>A0A9D1KKT1_9FIRM</name>
<accession>A0A9D1KKT1</accession>
<dbReference type="SUPFAM" id="SSF53448">
    <property type="entry name" value="Nucleotide-diphospho-sugar transferases"/>
    <property type="match status" value="1"/>
</dbReference>
<dbReference type="AlphaFoldDB" id="A0A9D1KKT1"/>
<protein>
    <submittedName>
        <fullName evidence="2">Glycosyltransferase family 2 protein</fullName>
    </submittedName>
</protein>
<reference evidence="2" key="1">
    <citation type="submission" date="2020-10" db="EMBL/GenBank/DDBJ databases">
        <authorList>
            <person name="Gilroy R."/>
        </authorList>
    </citation>
    <scope>NUCLEOTIDE SEQUENCE</scope>
    <source>
        <strain evidence="2">CHK33-4379</strain>
    </source>
</reference>
<dbReference type="SUPFAM" id="SSF81901">
    <property type="entry name" value="HCP-like"/>
    <property type="match status" value="1"/>
</dbReference>
<evidence type="ECO:0000313" key="3">
    <source>
        <dbReference type="Proteomes" id="UP000824136"/>
    </source>
</evidence>
<dbReference type="CDD" id="cd02511">
    <property type="entry name" value="Beta4Glucosyltransferase"/>
    <property type="match status" value="1"/>
</dbReference>
<dbReference type="PANTHER" id="PTHR43630">
    <property type="entry name" value="POLY-BETA-1,6-N-ACETYL-D-GLUCOSAMINE SYNTHASE"/>
    <property type="match status" value="1"/>
</dbReference>
<dbReference type="InterPro" id="IPR019734">
    <property type="entry name" value="TPR_rpt"/>
</dbReference>
<dbReference type="Proteomes" id="UP000824136">
    <property type="component" value="Unassembled WGS sequence"/>
</dbReference>
<dbReference type="InterPro" id="IPR001173">
    <property type="entry name" value="Glyco_trans_2-like"/>
</dbReference>
<dbReference type="Gene3D" id="1.25.40.10">
    <property type="entry name" value="Tetratricopeptide repeat domain"/>
    <property type="match status" value="1"/>
</dbReference>
<dbReference type="Gene3D" id="3.90.550.10">
    <property type="entry name" value="Spore Coat Polysaccharide Biosynthesis Protein SpsA, Chain A"/>
    <property type="match status" value="1"/>
</dbReference>
<proteinExistence type="predicted"/>
<sequence length="357" mass="41344">MSCTLCMIAKNEEHTLMRCLESVKGLFDEIVIVDTGSSDNTKKTALEFTDRVYDFEWVYDFSAARNYAFSLANTDYAMWLDADDIIPPQSYEPLKKTLASLEDTQPDIVFMPYCVGFSEDGEITLSFERERIIRLGKGLLFEGEIHEAIPPRGKTARSDAQVWHLGKENRDPNRNIDIFERLVASGKKLSPREMYYYARELSWHDRIPEAKSRYLECIGDPTAWSENRISACCELAELYIRENDLEAAMEYLLKSLSFGAPRADMCCRMGYIFLQKNELETARFWYSLAPERFNQHSVSFIHADYGKYIPYIQLAVIYDRLGDCKSANEFNELAGKFKPSSKHYLQNKAYFEQKLTK</sequence>
<dbReference type="Pfam" id="PF13181">
    <property type="entry name" value="TPR_8"/>
    <property type="match status" value="1"/>
</dbReference>
<reference evidence="2" key="2">
    <citation type="journal article" date="2021" name="PeerJ">
        <title>Extensive microbial diversity within the chicken gut microbiome revealed by metagenomics and culture.</title>
        <authorList>
            <person name="Gilroy R."/>
            <person name="Ravi A."/>
            <person name="Getino M."/>
            <person name="Pursley I."/>
            <person name="Horton D.L."/>
            <person name="Alikhan N.F."/>
            <person name="Baker D."/>
            <person name="Gharbi K."/>
            <person name="Hall N."/>
            <person name="Watson M."/>
            <person name="Adriaenssens E.M."/>
            <person name="Foster-Nyarko E."/>
            <person name="Jarju S."/>
            <person name="Secka A."/>
            <person name="Antonio M."/>
            <person name="Oren A."/>
            <person name="Chaudhuri R.R."/>
            <person name="La Ragione R."/>
            <person name="Hildebrand F."/>
            <person name="Pallen M.J."/>
        </authorList>
    </citation>
    <scope>NUCLEOTIDE SEQUENCE</scope>
    <source>
        <strain evidence="2">CHK33-4379</strain>
    </source>
</reference>
<dbReference type="InterPro" id="IPR011990">
    <property type="entry name" value="TPR-like_helical_dom_sf"/>
</dbReference>
<evidence type="ECO:0000259" key="1">
    <source>
        <dbReference type="Pfam" id="PF00535"/>
    </source>
</evidence>
<evidence type="ECO:0000313" key="2">
    <source>
        <dbReference type="EMBL" id="HIT59570.1"/>
    </source>
</evidence>